<dbReference type="AlphaFoldDB" id="A0A2V3DSV2"/>
<dbReference type="SUPFAM" id="SSF52283">
    <property type="entry name" value="Formate/glycerate dehydrogenase catalytic domain-like"/>
    <property type="match status" value="1"/>
</dbReference>
<dbReference type="Pfam" id="PF02826">
    <property type="entry name" value="2-Hacid_dh_C"/>
    <property type="match status" value="1"/>
</dbReference>
<dbReference type="PANTHER" id="PTHR10996">
    <property type="entry name" value="2-HYDROXYACID DEHYDROGENASE-RELATED"/>
    <property type="match status" value="1"/>
</dbReference>
<feature type="domain" description="D-isomer specific 2-hydroxyacid dehydrogenase catalytic" evidence="5">
    <location>
        <begin position="42"/>
        <end position="324"/>
    </location>
</feature>
<dbReference type="RefSeq" id="WP_110105526.1">
    <property type="nucleotide sequence ID" value="NZ_JACBZZ010000001.1"/>
</dbReference>
<dbReference type="InterPro" id="IPR050223">
    <property type="entry name" value="D-isomer_2-hydroxyacid_DH"/>
</dbReference>
<evidence type="ECO:0000256" key="3">
    <source>
        <dbReference type="ARBA" id="ARBA00023027"/>
    </source>
</evidence>
<keyword evidence="3" id="KW-0520">NAD</keyword>
<dbReference type="OrthoDB" id="4324715at2"/>
<dbReference type="EMBL" id="QHLZ01000003">
    <property type="protein sequence ID" value="PXA66333.1"/>
    <property type="molecule type" value="Genomic_DNA"/>
</dbReference>
<dbReference type="Pfam" id="PF00389">
    <property type="entry name" value="2-Hacid_dh"/>
    <property type="match status" value="1"/>
</dbReference>
<dbReference type="GO" id="GO:0030267">
    <property type="term" value="F:glyoxylate reductase (NADPH) activity"/>
    <property type="evidence" value="ECO:0007669"/>
    <property type="project" value="TreeGrafter"/>
</dbReference>
<dbReference type="Gene3D" id="3.40.50.720">
    <property type="entry name" value="NAD(P)-binding Rossmann-like Domain"/>
    <property type="match status" value="2"/>
</dbReference>
<evidence type="ECO:0000259" key="5">
    <source>
        <dbReference type="Pfam" id="PF00389"/>
    </source>
</evidence>
<feature type="domain" description="D-isomer specific 2-hydroxyacid dehydrogenase NAD-binding" evidence="6">
    <location>
        <begin position="154"/>
        <end position="297"/>
    </location>
</feature>
<dbReference type="PANTHER" id="PTHR10996:SF178">
    <property type="entry name" value="2-HYDROXYACID DEHYDROGENASE YGL185C-RELATED"/>
    <property type="match status" value="1"/>
</dbReference>
<gene>
    <name evidence="7" type="ORF">CVS29_06490</name>
</gene>
<dbReference type="InterPro" id="IPR036291">
    <property type="entry name" value="NAD(P)-bd_dom_sf"/>
</dbReference>
<organism evidence="7 8">
    <name type="scientific">Arthrobacter psychrochitiniphilus</name>
    <dbReference type="NCBI Taxonomy" id="291045"/>
    <lineage>
        <taxon>Bacteria</taxon>
        <taxon>Bacillati</taxon>
        <taxon>Actinomycetota</taxon>
        <taxon>Actinomycetes</taxon>
        <taxon>Micrococcales</taxon>
        <taxon>Micrococcaceae</taxon>
        <taxon>Arthrobacter</taxon>
    </lineage>
</organism>
<evidence type="ECO:0000313" key="7">
    <source>
        <dbReference type="EMBL" id="PXA66333.1"/>
    </source>
</evidence>
<sequence length="337" mass="36166">MTQLPTALILMSADTFATQFDMSRLDRLRSLASLCGTFWADSLDHPEIQDQLPEVEVLITSWGVPLLDAPALERLPALKAVFHCAGSVRTFATPALWERGITVCNGADSNAIPVAEFTFASIILAGKRAQVLSNDSRNHRGELSFAASRGKLGNLGRTIGIVGYSRIGRRVVDLLRQLEDVTILLADPYADPAEVTAAGATLLPLEDLLGQVDVLSIHAPSLPSTHHMIGARELAALADHTTIINTARGDLIDTDALLAECRTGRLTAILDVTDPEPLPADNELYDLPNVILTPHVAGSLGAETRRMVDEALADLGRYTEGKPLVAQIRAADMAHHA</sequence>
<proteinExistence type="inferred from homology"/>
<dbReference type="GO" id="GO:0051287">
    <property type="term" value="F:NAD binding"/>
    <property type="evidence" value="ECO:0007669"/>
    <property type="project" value="InterPro"/>
</dbReference>
<name>A0A2V3DSV2_9MICC</name>
<comment type="caution">
    <text evidence="7">The sequence shown here is derived from an EMBL/GenBank/DDBJ whole genome shotgun (WGS) entry which is preliminary data.</text>
</comment>
<keyword evidence="2 4" id="KW-0560">Oxidoreductase</keyword>
<comment type="similarity">
    <text evidence="1 4">Belongs to the D-isomer specific 2-hydroxyacid dehydrogenase family.</text>
</comment>
<dbReference type="InterPro" id="IPR006139">
    <property type="entry name" value="D-isomer_2_OHA_DH_cat_dom"/>
</dbReference>
<evidence type="ECO:0000256" key="4">
    <source>
        <dbReference type="RuleBase" id="RU003719"/>
    </source>
</evidence>
<evidence type="ECO:0000259" key="6">
    <source>
        <dbReference type="Pfam" id="PF02826"/>
    </source>
</evidence>
<keyword evidence="8" id="KW-1185">Reference proteome</keyword>
<dbReference type="Proteomes" id="UP000246303">
    <property type="component" value="Unassembled WGS sequence"/>
</dbReference>
<dbReference type="InterPro" id="IPR006140">
    <property type="entry name" value="D-isomer_DH_NAD-bd"/>
</dbReference>
<dbReference type="GO" id="GO:0016618">
    <property type="term" value="F:hydroxypyruvate reductase [NAD(P)H] activity"/>
    <property type="evidence" value="ECO:0007669"/>
    <property type="project" value="TreeGrafter"/>
</dbReference>
<dbReference type="SUPFAM" id="SSF51735">
    <property type="entry name" value="NAD(P)-binding Rossmann-fold domains"/>
    <property type="match status" value="1"/>
</dbReference>
<dbReference type="CDD" id="cd12167">
    <property type="entry name" value="2-Hacid_dh_8"/>
    <property type="match status" value="1"/>
</dbReference>
<protein>
    <submittedName>
        <fullName evidence="7">Hydroxyacid dehydrogenase</fullName>
    </submittedName>
</protein>
<evidence type="ECO:0000256" key="1">
    <source>
        <dbReference type="ARBA" id="ARBA00005854"/>
    </source>
</evidence>
<evidence type="ECO:0000313" key="8">
    <source>
        <dbReference type="Proteomes" id="UP000246303"/>
    </source>
</evidence>
<dbReference type="GO" id="GO:0005829">
    <property type="term" value="C:cytosol"/>
    <property type="evidence" value="ECO:0007669"/>
    <property type="project" value="TreeGrafter"/>
</dbReference>
<evidence type="ECO:0000256" key="2">
    <source>
        <dbReference type="ARBA" id="ARBA00023002"/>
    </source>
</evidence>
<reference evidence="7 8" key="1">
    <citation type="submission" date="2018-05" db="EMBL/GenBank/DDBJ databases">
        <title>Genetic diversity of glacier-inhabiting Cryobacterium bacteria in China and description of Cryobacterium mengkeensis sp. nov. and Arthrobacter glacialis sp. nov.</title>
        <authorList>
            <person name="Liu Q."/>
            <person name="Xin Y.-H."/>
        </authorList>
    </citation>
    <scope>NUCLEOTIDE SEQUENCE [LARGE SCALE GENOMIC DNA]</scope>
    <source>
        <strain evidence="7 8">GP3</strain>
    </source>
</reference>
<accession>A0A2V3DSV2</accession>